<sequence>MNSSPQDLVQELYIAAYGRPADPAGLQYWTNVLNQNGNNIGAIVSNFTNSTEANNLYGTISSSNLPTVLNNIYENLFNRPIDQVGLQYWENTYNQYHMSVGDLAYAIMQGAQNSDVTVIDNKIATAQTITNYLASNPNISITQGEVPLLDNFLKSVSTSVPSLNDIQNFLNNMNNQNIVQSLYLAFYDRPADPAGLQYWSNVLSQNANNINAILPSFASSQESATLYGNVQPTPDLNTLINTMDNYFNTLFTTYGLTPPNLQGLNNAVASYYQDYASGNLTNVNNDINNIINQFDNLMIYAANQYGIKLTVNDLQPLNALLQNTYQSGQFPTESNFINAFDSFITNAAKTNNETITSSDLSELNSILSSAYQSEFSTLQSYVNSVDNMINTIYQNLFGRPADSSGLQYWQNIYTHTPNMNPGLLAYDILHSATGSDLNTIQHKIAIANEVTLLYQNNPTAYNSSTVKGLISGSTLPSISDVANLLNLPTTSINTGSSSTGTSSSSTPFTVSNPGTYNGLTINYQNGIIFSNLINPNNPTTTNIISIQDSSNFTTDLNTAIAKTTPTTPYSYFIYEGNTYIVDHGYTDAGSTTFNSGVDAEVEIVGSHIPNPTVVGGHVTFSS</sequence>
<accession>A0A1G6QV50</accession>
<evidence type="ECO:0000313" key="2">
    <source>
        <dbReference type="EMBL" id="SDC96201.1"/>
    </source>
</evidence>
<gene>
    <name evidence="2" type="ORF">SAMN05660835_01666</name>
</gene>
<protein>
    <recommendedName>
        <fullName evidence="1">DUF4214 domain-containing protein</fullName>
    </recommendedName>
</protein>
<dbReference type="Pfam" id="PF13946">
    <property type="entry name" value="DUF4214"/>
    <property type="match status" value="2"/>
</dbReference>
<evidence type="ECO:0000259" key="1">
    <source>
        <dbReference type="Pfam" id="PF13946"/>
    </source>
</evidence>
<organism evidence="2 3">
    <name type="scientific">Desulfurella multipotens</name>
    <dbReference type="NCBI Taxonomy" id="79269"/>
    <lineage>
        <taxon>Bacteria</taxon>
        <taxon>Pseudomonadati</taxon>
        <taxon>Campylobacterota</taxon>
        <taxon>Desulfurellia</taxon>
        <taxon>Desulfurellales</taxon>
        <taxon>Desulfurellaceae</taxon>
        <taxon>Desulfurella</taxon>
    </lineage>
</organism>
<dbReference type="InterPro" id="IPR025282">
    <property type="entry name" value="DUF4214"/>
</dbReference>
<dbReference type="RefSeq" id="WP_092129565.1">
    <property type="nucleotide sequence ID" value="NZ_FMYU01000013.1"/>
</dbReference>
<feature type="domain" description="DUF4214" evidence="1">
    <location>
        <begin position="3"/>
        <end position="56"/>
    </location>
</feature>
<dbReference type="OrthoDB" id="5360696at2"/>
<proteinExistence type="predicted"/>
<evidence type="ECO:0000313" key="3">
    <source>
        <dbReference type="Proteomes" id="UP000199411"/>
    </source>
</evidence>
<dbReference type="EMBL" id="FMYU01000013">
    <property type="protein sequence ID" value="SDC96201.1"/>
    <property type="molecule type" value="Genomic_DNA"/>
</dbReference>
<name>A0A1G6QV50_9BACT</name>
<reference evidence="3" key="1">
    <citation type="submission" date="2016-10" db="EMBL/GenBank/DDBJ databases">
        <authorList>
            <person name="Varghese N."/>
            <person name="Submissions S."/>
        </authorList>
    </citation>
    <scope>NUCLEOTIDE SEQUENCE [LARGE SCALE GENOMIC DNA]</scope>
    <source>
        <strain evidence="3">DSM 8415</strain>
    </source>
</reference>
<feature type="domain" description="DUF4214" evidence="1">
    <location>
        <begin position="171"/>
        <end position="226"/>
    </location>
</feature>
<keyword evidence="3" id="KW-1185">Reference proteome</keyword>
<dbReference type="AlphaFoldDB" id="A0A1G6QV50"/>
<dbReference type="Proteomes" id="UP000199411">
    <property type="component" value="Unassembled WGS sequence"/>
</dbReference>